<accession>A0A438DQK8</accession>
<dbReference type="InterPro" id="IPR044839">
    <property type="entry name" value="NDR1-like"/>
</dbReference>
<evidence type="ECO:0000256" key="1">
    <source>
        <dbReference type="ARBA" id="ARBA00004370"/>
    </source>
</evidence>
<keyword evidence="4" id="KW-0175">Coiled coil</keyword>
<dbReference type="Proteomes" id="UP000288805">
    <property type="component" value="Unassembled WGS sequence"/>
</dbReference>
<dbReference type="PANTHER" id="PTHR31415">
    <property type="entry name" value="OS05G0367900 PROTEIN"/>
    <property type="match status" value="1"/>
</dbReference>
<evidence type="ECO:0000256" key="2">
    <source>
        <dbReference type="ARBA" id="ARBA00023136"/>
    </source>
</evidence>
<gene>
    <name evidence="8" type="primary">APRR5</name>
    <name evidence="8" type="ORF">CK203_094954</name>
</gene>
<dbReference type="AlphaFoldDB" id="A0A438DQK8"/>
<keyword evidence="2 6" id="KW-0472">Membrane</keyword>
<dbReference type="PROSITE" id="PS50110">
    <property type="entry name" value="RESPONSE_REGULATORY"/>
    <property type="match status" value="1"/>
</dbReference>
<reference evidence="8 9" key="1">
    <citation type="journal article" date="2018" name="PLoS Genet.">
        <title>Population sequencing reveals clonal diversity and ancestral inbreeding in the grapevine cultivar Chardonnay.</title>
        <authorList>
            <person name="Roach M.J."/>
            <person name="Johnson D.L."/>
            <person name="Bohlmann J."/>
            <person name="van Vuuren H.J."/>
            <person name="Jones S.J."/>
            <person name="Pretorius I.S."/>
            <person name="Schmidt S.A."/>
            <person name="Borneman A.R."/>
        </authorList>
    </citation>
    <scope>NUCLEOTIDE SEQUENCE [LARGE SCALE GENOMIC DNA]</scope>
    <source>
        <strain evidence="9">cv. Chardonnay</strain>
        <tissue evidence="8">Leaf</tissue>
    </source>
</reference>
<comment type="caution">
    <text evidence="3">Lacks conserved residue(s) required for the propagation of feature annotation.</text>
</comment>
<evidence type="ECO:0000256" key="4">
    <source>
        <dbReference type="SAM" id="Coils"/>
    </source>
</evidence>
<feature type="compositionally biased region" description="Low complexity" evidence="5">
    <location>
        <begin position="692"/>
        <end position="701"/>
    </location>
</feature>
<protein>
    <submittedName>
        <fullName evidence="8">Two-component response regulator-like APRR5</fullName>
    </submittedName>
</protein>
<feature type="coiled-coil region" evidence="4">
    <location>
        <begin position="58"/>
        <end position="85"/>
    </location>
</feature>
<dbReference type="Pfam" id="PF00072">
    <property type="entry name" value="Response_reg"/>
    <property type="match status" value="1"/>
</dbReference>
<feature type="transmembrane region" description="Helical" evidence="6">
    <location>
        <begin position="722"/>
        <end position="742"/>
    </location>
</feature>
<dbReference type="InterPro" id="IPR001789">
    <property type="entry name" value="Sig_transdc_resp-reg_receiver"/>
</dbReference>
<feature type="domain" description="Response regulatory" evidence="7">
    <location>
        <begin position="101"/>
        <end position="227"/>
    </location>
</feature>
<evidence type="ECO:0000256" key="6">
    <source>
        <dbReference type="SAM" id="Phobius"/>
    </source>
</evidence>
<evidence type="ECO:0000313" key="9">
    <source>
        <dbReference type="Proteomes" id="UP000288805"/>
    </source>
</evidence>
<dbReference type="InterPro" id="IPR011006">
    <property type="entry name" value="CheY-like_superfamily"/>
</dbReference>
<keyword evidence="6" id="KW-1133">Transmembrane helix</keyword>
<dbReference type="GO" id="GO:0098542">
    <property type="term" value="P:defense response to other organism"/>
    <property type="evidence" value="ECO:0007669"/>
    <property type="project" value="InterPro"/>
</dbReference>
<evidence type="ECO:0000256" key="3">
    <source>
        <dbReference type="PROSITE-ProRule" id="PRU00169"/>
    </source>
</evidence>
<evidence type="ECO:0000256" key="5">
    <source>
        <dbReference type="SAM" id="MobiDB-lite"/>
    </source>
</evidence>
<sequence length="882" mass="98239">MNEEFTKSILLLNMWKIDIFKVEHDELGLYCAGFSSRFTGIRVCFFEVEMGEAVVSSDEVMEVELQEEEKRVREMEGKEEKEKSSSGVVRWGRFLPRMVLRVLLVDLMTPLVRLSLLFFGNAVTKEKYFFVEPVAAVSDGLKAWEALKGEPQNVDLILTEVELPSISGFALLSLIMEDDICKKIPVIMMSSHDSISMVLKCMLKGAADFLVKPVRKNELRNLWQHVWRRHAPTSGHVSQNLSIAQNKVEVSSENNTASNHSSDYVVSAQKKKECSEKGSDVQSSSTTPYLEAESAYMENMQGFSQLKCRSVSNLSNEEIRKHEDCIELDKEPDRLESLTGGKIITLGSEVAPGNEGYHSAAFRWEEVIVVLRDGAIDLISTFDNYPKDRNQFSSSNDGISKDGFAPQLELSLRRFQPCSSKNHGSDERHTLNHSNSSAFSWYNNGKSLQPLFPTSAINCSELKEDASYSHERLFNQLPESTVGTSERCGAALSVTQGNMTTLENNLEPMEELSHGSPVAGQSASSSLCNGVVSHLSSSVHGGICNRNDGNPLQMVPLFDTKAGKGLQSSVPRVKGQFVRQVQTDTPTADGCKSVNLHLYGWIWVEGCSLVVLTRFSNTMLPGFSAPISLQLHENSGSGLIHMSAKLFRKETTPFFPSPPVFGIWFTESTGGGFLFPRFFSMMVKMEHTTAEETQTQTTQTEMGVEKPPSPYRPKDPRRACCTFIFILLLLAGITALVVWLVYRPQEPQFTVMGVAIYDLNTTSPPLISTNMQFTIVTRNPNKRVSIYYDRLSAFVSYRNQAITPPAMLPPLYHRKHSTVALSPVLGGEAVPVSLEVANGLVMDEAYGVMGLRLVLLGRLKWKAGAFWSMHYGSMSNVMCWWV</sequence>
<dbReference type="GO" id="GO:0016020">
    <property type="term" value="C:membrane"/>
    <property type="evidence" value="ECO:0007669"/>
    <property type="project" value="UniProtKB-SubCell"/>
</dbReference>
<dbReference type="SMART" id="SM00448">
    <property type="entry name" value="REC"/>
    <property type="match status" value="1"/>
</dbReference>
<dbReference type="SUPFAM" id="SSF52172">
    <property type="entry name" value="CheY-like"/>
    <property type="match status" value="1"/>
</dbReference>
<comment type="subcellular location">
    <subcellularLocation>
        <location evidence="1">Membrane</location>
    </subcellularLocation>
</comment>
<dbReference type="Gene3D" id="3.40.50.2300">
    <property type="match status" value="1"/>
</dbReference>
<feature type="region of interest" description="Disordered" evidence="5">
    <location>
        <begin position="692"/>
        <end position="713"/>
    </location>
</feature>
<dbReference type="GO" id="GO:0000160">
    <property type="term" value="P:phosphorelay signal transduction system"/>
    <property type="evidence" value="ECO:0007669"/>
    <property type="project" value="InterPro"/>
</dbReference>
<evidence type="ECO:0000259" key="7">
    <source>
        <dbReference type="PROSITE" id="PS50110"/>
    </source>
</evidence>
<dbReference type="PANTHER" id="PTHR31415:SF9">
    <property type="entry name" value="OS05G0367900 PROTEIN"/>
    <property type="match status" value="1"/>
</dbReference>
<name>A0A438DQK8_VITVI</name>
<keyword evidence="6" id="KW-0812">Transmembrane</keyword>
<proteinExistence type="predicted"/>
<comment type="caution">
    <text evidence="8">The sequence shown here is derived from an EMBL/GenBank/DDBJ whole genome shotgun (WGS) entry which is preliminary data.</text>
</comment>
<organism evidence="8 9">
    <name type="scientific">Vitis vinifera</name>
    <name type="common">Grape</name>
    <dbReference type="NCBI Taxonomy" id="29760"/>
    <lineage>
        <taxon>Eukaryota</taxon>
        <taxon>Viridiplantae</taxon>
        <taxon>Streptophyta</taxon>
        <taxon>Embryophyta</taxon>
        <taxon>Tracheophyta</taxon>
        <taxon>Spermatophyta</taxon>
        <taxon>Magnoliopsida</taxon>
        <taxon>eudicotyledons</taxon>
        <taxon>Gunneridae</taxon>
        <taxon>Pentapetalae</taxon>
        <taxon>rosids</taxon>
        <taxon>Vitales</taxon>
        <taxon>Vitaceae</taxon>
        <taxon>Viteae</taxon>
        <taxon>Vitis</taxon>
    </lineage>
</organism>
<evidence type="ECO:0000313" key="8">
    <source>
        <dbReference type="EMBL" id="RVW37714.1"/>
    </source>
</evidence>
<dbReference type="EMBL" id="QGNW01001528">
    <property type="protein sequence ID" value="RVW37714.1"/>
    <property type="molecule type" value="Genomic_DNA"/>
</dbReference>